<evidence type="ECO:0000256" key="2">
    <source>
        <dbReference type="ARBA" id="ARBA00022475"/>
    </source>
</evidence>
<dbReference type="InterPro" id="IPR007110">
    <property type="entry name" value="Ig-like_dom"/>
</dbReference>
<dbReference type="InterPro" id="IPR013106">
    <property type="entry name" value="Ig_V-set"/>
</dbReference>
<dbReference type="SMART" id="SM00408">
    <property type="entry name" value="IGc2"/>
    <property type="match status" value="1"/>
</dbReference>
<evidence type="ECO:0000256" key="1">
    <source>
        <dbReference type="ARBA" id="ARBA00004236"/>
    </source>
</evidence>
<protein>
    <recommendedName>
        <fullName evidence="8">Ig-like domain-containing protein</fullName>
    </recommendedName>
</protein>
<dbReference type="SMART" id="SM00409">
    <property type="entry name" value="IG"/>
    <property type="match status" value="2"/>
</dbReference>
<evidence type="ECO:0000259" key="8">
    <source>
        <dbReference type="PROSITE" id="PS50835"/>
    </source>
</evidence>
<dbReference type="Pfam" id="PF07686">
    <property type="entry name" value="V-set"/>
    <property type="match status" value="2"/>
</dbReference>
<dbReference type="InterPro" id="IPR003599">
    <property type="entry name" value="Ig_sub"/>
</dbReference>
<proteinExistence type="predicted"/>
<dbReference type="GO" id="GO:0005886">
    <property type="term" value="C:plasma membrane"/>
    <property type="evidence" value="ECO:0007669"/>
    <property type="project" value="UniProtKB-SubCell"/>
</dbReference>
<dbReference type="GO" id="GO:0002376">
    <property type="term" value="P:immune system process"/>
    <property type="evidence" value="ECO:0007669"/>
    <property type="project" value="UniProtKB-KW"/>
</dbReference>
<keyword evidence="10" id="KW-1185">Reference proteome</keyword>
<dbReference type="Ensembl" id="ENSXMAT00000040618.1">
    <property type="protein sequence ID" value="ENSXMAP00000028983.1"/>
    <property type="gene ID" value="ENSXMAG00000029173.1"/>
</dbReference>
<dbReference type="SMART" id="SM00406">
    <property type="entry name" value="IGv"/>
    <property type="match status" value="2"/>
</dbReference>
<feature type="domain" description="Ig-like" evidence="8">
    <location>
        <begin position="135"/>
        <end position="225"/>
    </location>
</feature>
<keyword evidence="6" id="KW-1015">Disulfide bond</keyword>
<accession>A0A3B5QDI5</accession>
<reference evidence="9" key="3">
    <citation type="submission" date="2025-08" db="UniProtKB">
        <authorList>
            <consortium name="Ensembl"/>
        </authorList>
    </citation>
    <scope>IDENTIFICATION</scope>
    <source>
        <strain evidence="9">JP 163 A</strain>
    </source>
</reference>
<dbReference type="Gene3D" id="2.60.40.10">
    <property type="entry name" value="Immunoglobulins"/>
    <property type="match status" value="2"/>
</dbReference>
<evidence type="ECO:0000256" key="3">
    <source>
        <dbReference type="ARBA" id="ARBA00022729"/>
    </source>
</evidence>
<dbReference type="GO" id="GO:0009617">
    <property type="term" value="P:response to bacterium"/>
    <property type="evidence" value="ECO:0007669"/>
    <property type="project" value="TreeGrafter"/>
</dbReference>
<evidence type="ECO:0000256" key="4">
    <source>
        <dbReference type="ARBA" id="ARBA00022859"/>
    </source>
</evidence>
<reference evidence="10" key="2">
    <citation type="journal article" date="2013" name="Nat. Genet.">
        <title>The genome of the platyfish, Xiphophorus maculatus, provides insights into evolutionary adaptation and several complex traits.</title>
        <authorList>
            <person name="Schartl M."/>
            <person name="Walter R.B."/>
            <person name="Shen Y."/>
            <person name="Garcia T."/>
            <person name="Catchen J."/>
            <person name="Amores A."/>
            <person name="Braasch I."/>
            <person name="Chalopin D."/>
            <person name="Volff J.N."/>
            <person name="Lesch K.P."/>
            <person name="Bisazza A."/>
            <person name="Minx P."/>
            <person name="Hillier L."/>
            <person name="Wilson R.K."/>
            <person name="Fuerstenberg S."/>
            <person name="Boore J."/>
            <person name="Searle S."/>
            <person name="Postlethwait J.H."/>
            <person name="Warren W.C."/>
        </authorList>
    </citation>
    <scope>NUCLEOTIDE SEQUENCE [LARGE SCALE GENOMIC DNA]</scope>
    <source>
        <strain evidence="10">JP 163 A</strain>
    </source>
</reference>
<keyword evidence="2" id="KW-1003">Cell membrane</keyword>
<dbReference type="AlphaFoldDB" id="A0A3B5QDI5"/>
<sequence>INKLFMLVYDTITLSQTDEIPHQISLKLVDVGGTVSLHCPVTKTERKFFFWYRQPLGHMLQTVSTGSLTEQKLSEQFNNSRFNLKAGDSQYSLTIKNVRKEDEATYFCQSGTAYFQSFAAGMYLAVNDHDSRTLTHVRQTPETTSVQDGDTVNLHCSLLSKTSVNSGQCPAKNNVFWFRVGFGASHSSFIYTNKNSCDAQQRSCDYRLSKTIQNSSDAGMYYCAVVTCGKILFGEGTKVETSIFALFNASGQTENCPKHSLNKSAIKDAALRLQRRTMDSFTSSLSPAAIDLHCQINSLQLKSSIICTSPCCFHDEG</sequence>
<dbReference type="PROSITE" id="PS50835">
    <property type="entry name" value="IG_LIKE"/>
    <property type="match status" value="2"/>
</dbReference>
<keyword evidence="3" id="KW-0732">Signal</keyword>
<dbReference type="InterPro" id="IPR052051">
    <property type="entry name" value="TCR_complex_component"/>
</dbReference>
<name>A0A3B5QDI5_XIPMA</name>
<feature type="domain" description="Ig-like" evidence="8">
    <location>
        <begin position="21"/>
        <end position="109"/>
    </location>
</feature>
<dbReference type="InParanoid" id="A0A3B5QDI5"/>
<evidence type="ECO:0000256" key="7">
    <source>
        <dbReference type="ARBA" id="ARBA00023180"/>
    </source>
</evidence>
<organism evidence="9 10">
    <name type="scientific">Xiphophorus maculatus</name>
    <name type="common">Southern platyfish</name>
    <name type="synonym">Platypoecilus maculatus</name>
    <dbReference type="NCBI Taxonomy" id="8083"/>
    <lineage>
        <taxon>Eukaryota</taxon>
        <taxon>Metazoa</taxon>
        <taxon>Chordata</taxon>
        <taxon>Craniata</taxon>
        <taxon>Vertebrata</taxon>
        <taxon>Euteleostomi</taxon>
        <taxon>Actinopterygii</taxon>
        <taxon>Neopterygii</taxon>
        <taxon>Teleostei</taxon>
        <taxon>Neoteleostei</taxon>
        <taxon>Acanthomorphata</taxon>
        <taxon>Ovalentaria</taxon>
        <taxon>Atherinomorphae</taxon>
        <taxon>Cyprinodontiformes</taxon>
        <taxon>Poeciliidae</taxon>
        <taxon>Poeciliinae</taxon>
        <taxon>Xiphophorus</taxon>
    </lineage>
</organism>
<dbReference type="PANTHER" id="PTHR19433">
    <property type="entry name" value="T-CELL RECEPTOR ALPHA CHAIN V REGION-RELATED"/>
    <property type="match status" value="1"/>
</dbReference>
<dbReference type="Proteomes" id="UP000002852">
    <property type="component" value="Unassembled WGS sequence"/>
</dbReference>
<evidence type="ECO:0000313" key="9">
    <source>
        <dbReference type="Ensembl" id="ENSXMAP00000028983.1"/>
    </source>
</evidence>
<dbReference type="GeneTree" id="ENSGT01030000234530"/>
<evidence type="ECO:0000256" key="5">
    <source>
        <dbReference type="ARBA" id="ARBA00023136"/>
    </source>
</evidence>
<keyword evidence="5" id="KW-0472">Membrane</keyword>
<keyword evidence="7" id="KW-0325">Glycoprotein</keyword>
<evidence type="ECO:0000256" key="6">
    <source>
        <dbReference type="ARBA" id="ARBA00023157"/>
    </source>
</evidence>
<dbReference type="SUPFAM" id="SSF48726">
    <property type="entry name" value="Immunoglobulin"/>
    <property type="match status" value="2"/>
</dbReference>
<dbReference type="STRING" id="8083.ENSXMAP00000028983"/>
<reference evidence="10" key="1">
    <citation type="submission" date="2012-01" db="EMBL/GenBank/DDBJ databases">
        <authorList>
            <person name="Walter R."/>
            <person name="Schartl M."/>
            <person name="Warren W."/>
        </authorList>
    </citation>
    <scope>NUCLEOTIDE SEQUENCE [LARGE SCALE GENOMIC DNA]</scope>
    <source>
        <strain evidence="10">JP 163 A</strain>
    </source>
</reference>
<dbReference type="FunCoup" id="A0A3B5QDI5">
    <property type="interactions" value="7"/>
</dbReference>
<dbReference type="CDD" id="cd00099">
    <property type="entry name" value="IgV"/>
    <property type="match status" value="2"/>
</dbReference>
<keyword evidence="4" id="KW-0391">Immunity</keyword>
<dbReference type="InterPro" id="IPR036179">
    <property type="entry name" value="Ig-like_dom_sf"/>
</dbReference>
<comment type="subcellular location">
    <subcellularLocation>
        <location evidence="1">Cell membrane</location>
    </subcellularLocation>
</comment>
<dbReference type="InterPro" id="IPR003598">
    <property type="entry name" value="Ig_sub2"/>
</dbReference>
<dbReference type="PANTHER" id="PTHR19433:SF127">
    <property type="entry name" value="NITR9"/>
    <property type="match status" value="1"/>
</dbReference>
<evidence type="ECO:0000313" key="10">
    <source>
        <dbReference type="Proteomes" id="UP000002852"/>
    </source>
</evidence>
<reference evidence="9" key="4">
    <citation type="submission" date="2025-09" db="UniProtKB">
        <authorList>
            <consortium name="Ensembl"/>
        </authorList>
    </citation>
    <scope>IDENTIFICATION</scope>
    <source>
        <strain evidence="9">JP 163 A</strain>
    </source>
</reference>
<dbReference type="InterPro" id="IPR013783">
    <property type="entry name" value="Ig-like_fold"/>
</dbReference>